<comment type="caution">
    <text evidence="1">The sequence shown here is derived from an EMBL/GenBank/DDBJ whole genome shotgun (WGS) entry which is preliminary data.</text>
</comment>
<dbReference type="Proteomes" id="UP001157915">
    <property type="component" value="Unassembled WGS sequence"/>
</dbReference>
<evidence type="ECO:0000313" key="1">
    <source>
        <dbReference type="EMBL" id="SMP20094.1"/>
    </source>
</evidence>
<name>A0ABY1NXA9_9BACT</name>
<proteinExistence type="predicted"/>
<dbReference type="RefSeq" id="WP_283412622.1">
    <property type="nucleotide sequence ID" value="NZ_FXUA01000003.1"/>
</dbReference>
<organism evidence="1 2">
    <name type="scientific">Algoriphagus winogradskyi</name>
    <dbReference type="NCBI Taxonomy" id="237017"/>
    <lineage>
        <taxon>Bacteria</taxon>
        <taxon>Pseudomonadati</taxon>
        <taxon>Bacteroidota</taxon>
        <taxon>Cytophagia</taxon>
        <taxon>Cytophagales</taxon>
        <taxon>Cyclobacteriaceae</taxon>
        <taxon>Algoriphagus</taxon>
    </lineage>
</organism>
<protein>
    <submittedName>
        <fullName evidence="1">Uncharacterized protein</fullName>
    </submittedName>
</protein>
<evidence type="ECO:0000313" key="2">
    <source>
        <dbReference type="Proteomes" id="UP001157915"/>
    </source>
</evidence>
<dbReference type="EMBL" id="FXUA01000003">
    <property type="protein sequence ID" value="SMP20094.1"/>
    <property type="molecule type" value="Genomic_DNA"/>
</dbReference>
<accession>A0ABY1NXA9</accession>
<sequence>MNQSVCKKLNLGLTTVSDSNGIISGASGSAHVANHNFTGYSEPGITFIKLLLPEKAKFTPN</sequence>
<reference evidence="1 2" key="1">
    <citation type="submission" date="2017-05" db="EMBL/GenBank/DDBJ databases">
        <authorList>
            <person name="Varghese N."/>
            <person name="Submissions S."/>
        </authorList>
    </citation>
    <scope>NUCLEOTIDE SEQUENCE [LARGE SCALE GENOMIC DNA]</scope>
    <source>
        <strain evidence="1 2">DSM 15360</strain>
    </source>
</reference>
<keyword evidence="2" id="KW-1185">Reference proteome</keyword>
<gene>
    <name evidence="1" type="ORF">SAMN06265367_10387</name>
</gene>